<evidence type="ECO:0000313" key="2">
    <source>
        <dbReference type="Proteomes" id="UP000600220"/>
    </source>
</evidence>
<dbReference type="AlphaFoldDB" id="A0A8H9BX40"/>
<gene>
    <name evidence="1" type="ORF">EGV54_13440</name>
</gene>
<reference evidence="1 2" key="1">
    <citation type="submission" date="2018-11" db="EMBL/GenBank/DDBJ databases">
        <authorList>
            <consortium name="Veterinary Laboratory Investigation and Response Network"/>
        </authorList>
    </citation>
    <scope>NUCLEOTIDE SEQUENCE [LARGE SCALE GENOMIC DNA]</scope>
    <source>
        <strain evidence="1 2">SPSE-18-VL-LA-PA-Ryan-0021</strain>
    </source>
</reference>
<dbReference type="Proteomes" id="UP000600220">
    <property type="component" value="Unassembled WGS sequence"/>
</dbReference>
<keyword evidence="2" id="KW-1185">Reference proteome</keyword>
<dbReference type="EMBL" id="AAXKXX010000036">
    <property type="protein sequence ID" value="EGQ4386055.1"/>
    <property type="molecule type" value="Genomic_DNA"/>
</dbReference>
<proteinExistence type="predicted"/>
<dbReference type="RefSeq" id="WP_020220427.1">
    <property type="nucleotide sequence ID" value="NZ_BAAFIG010000007.1"/>
</dbReference>
<protein>
    <submittedName>
        <fullName evidence="1">Uncharacterized protein</fullName>
    </submittedName>
</protein>
<evidence type="ECO:0000313" key="1">
    <source>
        <dbReference type="EMBL" id="EGQ4386055.1"/>
    </source>
</evidence>
<accession>A0A8H9BX40</accession>
<comment type="caution">
    <text evidence="1">The sequence shown here is derived from an EMBL/GenBank/DDBJ whole genome shotgun (WGS) entry which is preliminary data.</text>
</comment>
<organism evidence="1 2">
    <name type="scientific">Staphylococcus pseudintermedius</name>
    <dbReference type="NCBI Taxonomy" id="283734"/>
    <lineage>
        <taxon>Bacteria</taxon>
        <taxon>Bacillati</taxon>
        <taxon>Bacillota</taxon>
        <taxon>Bacilli</taxon>
        <taxon>Bacillales</taxon>
        <taxon>Staphylococcaceae</taxon>
        <taxon>Staphylococcus</taxon>
        <taxon>Staphylococcus intermedius group</taxon>
    </lineage>
</organism>
<name>A0A8H9BX40_STAPS</name>
<sequence>MNYVKIKMQKYNKYDNDLVFRVIFEVSRLSIEDGMFELETVSLESWADDDFLMLSKEKYEGFENAVKREFNFGNYSSEELDVDEVKEYTPMPLFDLIEKAGLFEDEPKTPNEMRIKALQFVKDQEVDINVYNADDENLYVLDEEYLEELKRDFPRINYDEAFIIVDRIGGPIFEILQASDVDDFRYLVKIANEK</sequence>